<dbReference type="SUPFAM" id="SSF57850">
    <property type="entry name" value="RING/U-box"/>
    <property type="match status" value="1"/>
</dbReference>
<proteinExistence type="predicted"/>
<feature type="domain" description="B box-type" evidence="13">
    <location>
        <begin position="219"/>
        <end position="260"/>
    </location>
</feature>
<dbReference type="GO" id="GO:0000785">
    <property type="term" value="C:chromatin"/>
    <property type="evidence" value="ECO:0007669"/>
    <property type="project" value="TreeGrafter"/>
</dbReference>
<feature type="domain" description="B box-type" evidence="13">
    <location>
        <begin position="159"/>
        <end position="206"/>
    </location>
</feature>
<dbReference type="GO" id="GO:0005634">
    <property type="term" value="C:nucleus"/>
    <property type="evidence" value="ECO:0007669"/>
    <property type="project" value="UniProtKB-SubCell"/>
</dbReference>
<dbReference type="InterPro" id="IPR011011">
    <property type="entry name" value="Znf_FYVE_PHD"/>
</dbReference>
<sequence length="983" mass="109087">MRENDSCALLLSPVQAHVARHHLKVQHMDACEEQEEAAGASAAAAAVLLENEAESMQVQEEKCAAAELNNLNSCPVCCLNFYSREPKLLPCLHSFCKKCLPTPSRNLAMVEAPNSRVDRVKPLNVIRCPVCRQECMEVDVMENVFVEDSVEAPSSTVERSAQICMTCDDNTEAVGFCVICVEYLCSACVEAHQRVKFTKDHTITQKEEVSEEIHRWSTQRPMFCGIHKQEPVKLFCETCDLLTCRDCQLVRHKDHRYHFLEDAYKYHKQHVDSMTHQLQDKRMLIEEVSSAINNRLLQAEESRTSVETEIKNSICSLIAEMNKKGQMLLNQLESVTKDHKRVLQKQQEDIGYLSRHLDHVIGFTKWATARNKGTAFLHCKRLILFQIGNLLQAKCSTSFVPQTVIRFQGRSPYWASSLDLGSLLVESTPGKRLPGFQGIPHDVKNPREGPSGSPYGFAIGNPRNTLALLQMEVEKLNPTTHWQAQPPWGWCQSVRLPRSGPQTLLQRAPSHNVGAQPHCRFMVPPPSNTGPTSGPPNPGFTPQSASEGVLAPGLTLCSLLCVLESLLADHYRLLGSSSGYQSKPGGTFSSPLYSSPVPIGDVALPQPRHTASDIIHYMKAESPYLNQRTDPVYATTRHPPQTPVSCVPCTDVQGKQNPAGLAAVSQEENSESASWEPAETHQTIGDEGPSVRKRPRPSPGPIVVIKDEPDDDISYDTKRTNLPDSTGDQPDLLAQVSSQDREDVSTRPRVTDKIQIPVHTHSTPQDHSNSNGNDHNSLLEGETQRKAPLKRSDRGVCTVCQTGGELLLCDKCSKHFHLFCHIPALRNVPSGCWSCSFCLDSPEMGSKCKPKARGVKTESESEGGFLPEEKRKCERLLLHLFCSPDFGESPTVCANNRKNGSGPSMLHTVRKRLEATESLRYKNLAEFVSDVRLACRNWATKPEPGATAASKGLNEQFEERLKNVFPEHTFPEMKSPSAPDSVS</sequence>
<dbReference type="InterPro" id="IPR001965">
    <property type="entry name" value="Znf_PHD"/>
</dbReference>
<dbReference type="EMBL" id="RHFK02000005">
    <property type="protein sequence ID" value="TWW75809.1"/>
    <property type="molecule type" value="Genomic_DNA"/>
</dbReference>
<evidence type="ECO:0000313" key="14">
    <source>
        <dbReference type="EMBL" id="TWW75809.1"/>
    </source>
</evidence>
<feature type="compositionally biased region" description="Low complexity" evidence="10">
    <location>
        <begin position="766"/>
        <end position="776"/>
    </location>
</feature>
<dbReference type="SUPFAM" id="SSF57845">
    <property type="entry name" value="B-box zinc-binding domain"/>
    <property type="match status" value="1"/>
</dbReference>
<gene>
    <name evidence="14" type="ORF">D4764_13G0004710</name>
</gene>
<feature type="compositionally biased region" description="Basic and acidic residues" evidence="10">
    <location>
        <begin position="739"/>
        <end position="752"/>
    </location>
</feature>
<dbReference type="SUPFAM" id="SSF57903">
    <property type="entry name" value="FYVE/PHD zinc finger"/>
    <property type="match status" value="1"/>
</dbReference>
<evidence type="ECO:0000256" key="4">
    <source>
        <dbReference type="ARBA" id="ARBA00022771"/>
    </source>
</evidence>
<dbReference type="CDD" id="cd19775">
    <property type="entry name" value="Bbox2_TIF1_C-VI"/>
    <property type="match status" value="1"/>
</dbReference>
<dbReference type="PROSITE" id="PS00518">
    <property type="entry name" value="ZF_RING_1"/>
    <property type="match status" value="1"/>
</dbReference>
<evidence type="ECO:0000256" key="7">
    <source>
        <dbReference type="ARBA" id="ARBA00023117"/>
    </source>
</evidence>
<evidence type="ECO:0000256" key="8">
    <source>
        <dbReference type="ARBA" id="ARBA00023242"/>
    </source>
</evidence>
<evidence type="ECO:0000259" key="13">
    <source>
        <dbReference type="PROSITE" id="PS50119"/>
    </source>
</evidence>
<evidence type="ECO:0000256" key="3">
    <source>
        <dbReference type="ARBA" id="ARBA00022737"/>
    </source>
</evidence>
<keyword evidence="2" id="KW-0479">Metal-binding</keyword>
<dbReference type="InterPro" id="IPR013083">
    <property type="entry name" value="Znf_RING/FYVE/PHD"/>
</dbReference>
<dbReference type="InterPro" id="IPR000315">
    <property type="entry name" value="Znf_B-box"/>
</dbReference>
<dbReference type="Gene3D" id="3.30.160.60">
    <property type="entry name" value="Classic Zinc Finger"/>
    <property type="match status" value="1"/>
</dbReference>
<keyword evidence="7" id="KW-0103">Bromodomain</keyword>
<name>A0A5C6PA45_9TELE</name>
<comment type="subcellular location">
    <subcellularLocation>
        <location evidence="1">Nucleus</location>
    </subcellularLocation>
</comment>
<dbReference type="InterPro" id="IPR003649">
    <property type="entry name" value="Bbox_C"/>
</dbReference>
<evidence type="ECO:0000259" key="12">
    <source>
        <dbReference type="PROSITE" id="PS50089"/>
    </source>
</evidence>
<dbReference type="Pfam" id="PF00643">
    <property type="entry name" value="zf-B_box"/>
    <property type="match status" value="1"/>
</dbReference>
<dbReference type="GO" id="GO:0008270">
    <property type="term" value="F:zinc ion binding"/>
    <property type="evidence" value="ECO:0007669"/>
    <property type="project" value="UniProtKB-KW"/>
</dbReference>
<dbReference type="Proteomes" id="UP000324091">
    <property type="component" value="Chromosome 13"/>
</dbReference>
<keyword evidence="6" id="KW-0175">Coiled coil</keyword>
<dbReference type="SMART" id="SM00502">
    <property type="entry name" value="BBC"/>
    <property type="match status" value="1"/>
</dbReference>
<evidence type="ECO:0000256" key="10">
    <source>
        <dbReference type="SAM" id="MobiDB-lite"/>
    </source>
</evidence>
<keyword evidence="15" id="KW-1185">Reference proteome</keyword>
<dbReference type="CDD" id="cd15541">
    <property type="entry name" value="PHD_TIF1_like"/>
    <property type="match status" value="1"/>
</dbReference>
<dbReference type="InterPro" id="IPR036427">
    <property type="entry name" value="Bromodomain-like_sf"/>
</dbReference>
<keyword evidence="4 9" id="KW-0863">Zinc-finger</keyword>
<dbReference type="PROSITE" id="PS50119">
    <property type="entry name" value="ZF_BBOX"/>
    <property type="match status" value="2"/>
</dbReference>
<dbReference type="PANTHER" id="PTHR45915:SF4">
    <property type="entry name" value="TRANSCRIPTION INTERMEDIARY FACTOR 1-ALPHA"/>
    <property type="match status" value="1"/>
</dbReference>
<evidence type="ECO:0000256" key="2">
    <source>
        <dbReference type="ARBA" id="ARBA00022723"/>
    </source>
</evidence>
<dbReference type="PROSITE" id="PS01359">
    <property type="entry name" value="ZF_PHD_1"/>
    <property type="match status" value="1"/>
</dbReference>
<dbReference type="Pfam" id="PF00628">
    <property type="entry name" value="PHD"/>
    <property type="match status" value="1"/>
</dbReference>
<organism evidence="14 15">
    <name type="scientific">Takifugu flavidus</name>
    <name type="common">sansaifugu</name>
    <dbReference type="NCBI Taxonomy" id="433684"/>
    <lineage>
        <taxon>Eukaryota</taxon>
        <taxon>Metazoa</taxon>
        <taxon>Chordata</taxon>
        <taxon>Craniata</taxon>
        <taxon>Vertebrata</taxon>
        <taxon>Euteleostomi</taxon>
        <taxon>Actinopterygii</taxon>
        <taxon>Neopterygii</taxon>
        <taxon>Teleostei</taxon>
        <taxon>Neoteleostei</taxon>
        <taxon>Acanthomorphata</taxon>
        <taxon>Eupercaria</taxon>
        <taxon>Tetraodontiformes</taxon>
        <taxon>Tetradontoidea</taxon>
        <taxon>Tetraodontidae</taxon>
        <taxon>Takifugu</taxon>
    </lineage>
</organism>
<evidence type="ECO:0000256" key="5">
    <source>
        <dbReference type="ARBA" id="ARBA00022833"/>
    </source>
</evidence>
<evidence type="ECO:0000256" key="6">
    <source>
        <dbReference type="ARBA" id="ARBA00023054"/>
    </source>
</evidence>
<dbReference type="PANTHER" id="PTHR45915">
    <property type="entry name" value="TRANSCRIPTION INTERMEDIARY FACTOR"/>
    <property type="match status" value="1"/>
</dbReference>
<dbReference type="FunFam" id="3.30.160.60:FF:000074">
    <property type="entry name" value="Tripartite motif containing 66"/>
    <property type="match status" value="1"/>
</dbReference>
<dbReference type="SUPFAM" id="SSF47370">
    <property type="entry name" value="Bromodomain"/>
    <property type="match status" value="1"/>
</dbReference>
<evidence type="ECO:0000256" key="9">
    <source>
        <dbReference type="PROSITE-ProRule" id="PRU00024"/>
    </source>
</evidence>
<reference evidence="14 15" key="1">
    <citation type="submission" date="2019-04" db="EMBL/GenBank/DDBJ databases">
        <title>Chromosome genome assembly for Takifugu flavidus.</title>
        <authorList>
            <person name="Xiao S."/>
        </authorList>
    </citation>
    <scope>NUCLEOTIDE SEQUENCE [LARGE SCALE GENOMIC DNA]</scope>
    <source>
        <strain evidence="14">HTHZ2018</strain>
        <tissue evidence="14">Muscle</tissue>
    </source>
</reference>
<dbReference type="CDD" id="cd16585">
    <property type="entry name" value="RING-HC_TIF1_C-VI"/>
    <property type="match status" value="1"/>
</dbReference>
<feature type="domain" description="PHD-type" evidence="11">
    <location>
        <begin position="794"/>
        <end position="841"/>
    </location>
</feature>
<protein>
    <submittedName>
        <fullName evidence="14">Transcription intermediary factor 1-alpha</fullName>
    </submittedName>
</protein>
<dbReference type="InterPro" id="IPR019787">
    <property type="entry name" value="Znf_PHD-finger"/>
</dbReference>
<feature type="region of interest" description="Disordered" evidence="10">
    <location>
        <begin position="665"/>
        <end position="778"/>
    </location>
</feature>
<comment type="caution">
    <text evidence="14">The sequence shown here is derived from an EMBL/GenBank/DDBJ whole genome shotgun (WGS) entry which is preliminary data.</text>
</comment>
<dbReference type="PROSITE" id="PS50016">
    <property type="entry name" value="ZF_PHD_2"/>
    <property type="match status" value="1"/>
</dbReference>
<evidence type="ECO:0000256" key="1">
    <source>
        <dbReference type="ARBA" id="ARBA00004123"/>
    </source>
</evidence>
<keyword evidence="8" id="KW-0539">Nucleus</keyword>
<dbReference type="SMART" id="SM00336">
    <property type="entry name" value="BBOX"/>
    <property type="match status" value="2"/>
</dbReference>
<dbReference type="InterPro" id="IPR017907">
    <property type="entry name" value="Znf_RING_CS"/>
</dbReference>
<feature type="compositionally biased region" description="Pro residues" evidence="10">
    <location>
        <begin position="524"/>
        <end position="539"/>
    </location>
</feature>
<dbReference type="Gene3D" id="1.20.920.10">
    <property type="entry name" value="Bromodomain-like"/>
    <property type="match status" value="1"/>
</dbReference>
<dbReference type="InterPro" id="IPR019786">
    <property type="entry name" value="Zinc_finger_PHD-type_CS"/>
</dbReference>
<feature type="region of interest" description="Disordered" evidence="10">
    <location>
        <begin position="524"/>
        <end position="545"/>
    </location>
</feature>
<keyword evidence="5" id="KW-0862">Zinc</keyword>
<dbReference type="SMART" id="SM00184">
    <property type="entry name" value="RING"/>
    <property type="match status" value="1"/>
</dbReference>
<evidence type="ECO:0000313" key="15">
    <source>
        <dbReference type="Proteomes" id="UP000324091"/>
    </source>
</evidence>
<evidence type="ECO:0000259" key="11">
    <source>
        <dbReference type="PROSITE" id="PS50016"/>
    </source>
</evidence>
<dbReference type="PROSITE" id="PS50089">
    <property type="entry name" value="ZF_RING_2"/>
    <property type="match status" value="1"/>
</dbReference>
<accession>A0A5C6PA45</accession>
<feature type="domain" description="RING-type" evidence="12">
    <location>
        <begin position="74"/>
        <end position="132"/>
    </location>
</feature>
<keyword evidence="3" id="KW-0677">Repeat</keyword>
<dbReference type="Gene3D" id="3.30.40.10">
    <property type="entry name" value="Zinc/RING finger domain, C3HC4 (zinc finger)"/>
    <property type="match status" value="2"/>
</dbReference>
<dbReference type="AlphaFoldDB" id="A0A5C6PA45"/>
<dbReference type="SMART" id="SM00249">
    <property type="entry name" value="PHD"/>
    <property type="match status" value="1"/>
</dbReference>
<dbReference type="InterPro" id="IPR001841">
    <property type="entry name" value="Znf_RING"/>
</dbReference>